<organism evidence="3 4">
    <name type="scientific">Lentibacter algarum</name>
    <dbReference type="NCBI Taxonomy" id="576131"/>
    <lineage>
        <taxon>Bacteria</taxon>
        <taxon>Pseudomonadati</taxon>
        <taxon>Pseudomonadota</taxon>
        <taxon>Alphaproteobacteria</taxon>
        <taxon>Rhodobacterales</taxon>
        <taxon>Roseobacteraceae</taxon>
        <taxon>Lentibacter</taxon>
    </lineage>
</organism>
<dbReference type="OrthoDB" id="7907064at2"/>
<proteinExistence type="predicted"/>
<dbReference type="RefSeq" id="WP_089887339.1">
    <property type="nucleotide sequence ID" value="NZ_CALJFH010000018.1"/>
</dbReference>
<dbReference type="InterPro" id="IPR012495">
    <property type="entry name" value="TadE-like_dom"/>
</dbReference>
<keyword evidence="1" id="KW-0472">Membrane</keyword>
<dbReference type="Proteomes" id="UP000199026">
    <property type="component" value="Unassembled WGS sequence"/>
</dbReference>
<evidence type="ECO:0000313" key="4">
    <source>
        <dbReference type="Proteomes" id="UP000199026"/>
    </source>
</evidence>
<reference evidence="3 4" key="1">
    <citation type="submission" date="2016-10" db="EMBL/GenBank/DDBJ databases">
        <authorList>
            <person name="de Groot N.N."/>
        </authorList>
    </citation>
    <scope>NUCLEOTIDE SEQUENCE [LARGE SCALE GENOMIC DNA]</scope>
    <source>
        <strain evidence="3 4">DSM 24677</strain>
    </source>
</reference>
<dbReference type="EMBL" id="FNPR01000001">
    <property type="protein sequence ID" value="SDY13185.1"/>
    <property type="molecule type" value="Genomic_DNA"/>
</dbReference>
<dbReference type="AlphaFoldDB" id="A0A1H3HD91"/>
<dbReference type="STRING" id="576131.SAMN05444486_101352"/>
<evidence type="ECO:0000313" key="3">
    <source>
        <dbReference type="EMBL" id="SDY13185.1"/>
    </source>
</evidence>
<dbReference type="Pfam" id="PF07811">
    <property type="entry name" value="TadE"/>
    <property type="match status" value="1"/>
</dbReference>
<feature type="transmembrane region" description="Helical" evidence="1">
    <location>
        <begin position="23"/>
        <end position="45"/>
    </location>
</feature>
<name>A0A1H3HD91_9RHOB</name>
<dbReference type="GeneID" id="78123157"/>
<gene>
    <name evidence="3" type="ORF">SAMN05444486_101352</name>
</gene>
<keyword evidence="1" id="KW-0812">Transmembrane</keyword>
<feature type="domain" description="TadE-like" evidence="2">
    <location>
        <begin position="17"/>
        <end position="59"/>
    </location>
</feature>
<sequence length="177" mass="20380">MKQFIHTLRHFRRDEDGNATVEFAILFPFFIFMFCAAVELGMITFRHSMLERGLDLAVRDVRLTTGANFQHNDIKDLTCQYAGFLPDCDTQLHLEMQPLDMRNFTAPSTAARCTDITQVANPIRQFRNGQQNEMMILRACYVFKPVFPLTGLGRHLDWDGNNNAWMIATSAFVQEPL</sequence>
<keyword evidence="4" id="KW-1185">Reference proteome</keyword>
<keyword evidence="1" id="KW-1133">Transmembrane helix</keyword>
<accession>A0A1H3HD91</accession>
<evidence type="ECO:0000256" key="1">
    <source>
        <dbReference type="SAM" id="Phobius"/>
    </source>
</evidence>
<protein>
    <submittedName>
        <fullName evidence="3">TadE-like protein</fullName>
    </submittedName>
</protein>
<evidence type="ECO:0000259" key="2">
    <source>
        <dbReference type="Pfam" id="PF07811"/>
    </source>
</evidence>